<keyword evidence="2" id="KW-1185">Reference proteome</keyword>
<gene>
    <name evidence="1" type="ORF">ACFPRK_30390</name>
</gene>
<reference evidence="2" key="1">
    <citation type="journal article" date="2019" name="Int. J. Syst. Evol. Microbiol.">
        <title>The Global Catalogue of Microorganisms (GCM) 10K type strain sequencing project: providing services to taxonomists for standard genome sequencing and annotation.</title>
        <authorList>
            <consortium name="The Broad Institute Genomics Platform"/>
            <consortium name="The Broad Institute Genome Sequencing Center for Infectious Disease"/>
            <person name="Wu L."/>
            <person name="Ma J."/>
        </authorList>
    </citation>
    <scope>NUCLEOTIDE SEQUENCE [LARGE SCALE GENOMIC DNA]</scope>
    <source>
        <strain evidence="2">CGMCC 4.1721</strain>
    </source>
</reference>
<accession>A0ABW0BDG1</accession>
<comment type="caution">
    <text evidence="1">The sequence shown here is derived from an EMBL/GenBank/DDBJ whole genome shotgun (WGS) entry which is preliminary data.</text>
</comment>
<organism evidence="1 2">
    <name type="scientific">Streptomyces mutomycini</name>
    <dbReference type="NCBI Taxonomy" id="284036"/>
    <lineage>
        <taxon>Bacteria</taxon>
        <taxon>Bacillati</taxon>
        <taxon>Actinomycetota</taxon>
        <taxon>Actinomycetes</taxon>
        <taxon>Kitasatosporales</taxon>
        <taxon>Streptomycetaceae</taxon>
        <taxon>Streptomyces</taxon>
    </lineage>
</organism>
<sequence>MVTTGIDVSNDMQQGERCRSCENDVARMRQAGQDRLRVCGSCFDQFRQNLKSLPRLYRQCEEMLTVSPQKGEKVSRQLGRGISLNSRAVDARDSLRVCLLAWSDLVAAERNCAAPDRSVDAMAAFLHGHARWLCAHAAAGDVVAEITEAAAAAKRVAYPSRTRKFRVGSCVEPQCGGSLVAVIQPHEQLLPSELRCDIAPEHTWPAHRWRELDRRVSRQNASGGERWLTVVEVSKLWGLSTSNVYRLASVNSWRRRANGRRVYYYEADVLQSVG</sequence>
<dbReference type="Proteomes" id="UP001596208">
    <property type="component" value="Unassembled WGS sequence"/>
</dbReference>
<proteinExistence type="predicted"/>
<dbReference type="EMBL" id="JBHSKI010000020">
    <property type="protein sequence ID" value="MFC5174866.1"/>
    <property type="molecule type" value="Genomic_DNA"/>
</dbReference>
<evidence type="ECO:0000313" key="1">
    <source>
        <dbReference type="EMBL" id="MFC5174866.1"/>
    </source>
</evidence>
<evidence type="ECO:0000313" key="2">
    <source>
        <dbReference type="Proteomes" id="UP001596208"/>
    </source>
</evidence>
<protein>
    <recommendedName>
        <fullName evidence="3">Helix-turn-helix domain-containing protein</fullName>
    </recommendedName>
</protein>
<evidence type="ECO:0008006" key="3">
    <source>
        <dbReference type="Google" id="ProtNLM"/>
    </source>
</evidence>
<dbReference type="RefSeq" id="WP_141695566.1">
    <property type="nucleotide sequence ID" value="NZ_JBHSKI010000020.1"/>
</dbReference>
<name>A0ABW0BDG1_9ACTN</name>